<dbReference type="EMBL" id="CT867988">
    <property type="protein sequence ID" value="CAK56780.1"/>
    <property type="molecule type" value="Genomic_DNA"/>
</dbReference>
<evidence type="ECO:0000313" key="3">
    <source>
        <dbReference type="Proteomes" id="UP000000600"/>
    </source>
</evidence>
<proteinExistence type="predicted"/>
<reference evidence="2 3" key="1">
    <citation type="journal article" date="2006" name="Nature">
        <title>Global trends of whole-genome duplications revealed by the ciliate Paramecium tetraurelia.</title>
        <authorList>
            <consortium name="Genoscope"/>
            <person name="Aury J.-M."/>
            <person name="Jaillon O."/>
            <person name="Duret L."/>
            <person name="Noel B."/>
            <person name="Jubin C."/>
            <person name="Porcel B.M."/>
            <person name="Segurens B."/>
            <person name="Daubin V."/>
            <person name="Anthouard V."/>
            <person name="Aiach N."/>
            <person name="Arnaiz O."/>
            <person name="Billaut A."/>
            <person name="Beisson J."/>
            <person name="Blanc I."/>
            <person name="Bouhouche K."/>
            <person name="Camara F."/>
            <person name="Duharcourt S."/>
            <person name="Guigo R."/>
            <person name="Gogendeau D."/>
            <person name="Katinka M."/>
            <person name="Keller A.-M."/>
            <person name="Kissmehl R."/>
            <person name="Klotz C."/>
            <person name="Koll F."/>
            <person name="Le Moue A."/>
            <person name="Lepere C."/>
            <person name="Malinsky S."/>
            <person name="Nowacki M."/>
            <person name="Nowak J.K."/>
            <person name="Plattner H."/>
            <person name="Poulain J."/>
            <person name="Ruiz F."/>
            <person name="Serrano V."/>
            <person name="Zagulski M."/>
            <person name="Dessen P."/>
            <person name="Betermier M."/>
            <person name="Weissenbach J."/>
            <person name="Scarpelli C."/>
            <person name="Schachter V."/>
            <person name="Sperling L."/>
            <person name="Meyer E."/>
            <person name="Cohen J."/>
            <person name="Wincker P."/>
        </authorList>
    </citation>
    <scope>NUCLEOTIDE SEQUENCE [LARGE SCALE GENOMIC DNA]</scope>
    <source>
        <strain evidence="2 3">Stock d4-2</strain>
    </source>
</reference>
<evidence type="ECO:0000256" key="1">
    <source>
        <dbReference type="SAM" id="Phobius"/>
    </source>
</evidence>
<protein>
    <submittedName>
        <fullName evidence="2">Uncharacterized protein</fullName>
    </submittedName>
</protein>
<dbReference type="KEGG" id="ptm:GSPATT00027811001"/>
<dbReference type="InParanoid" id="A0BE13"/>
<keyword evidence="3" id="KW-1185">Reference proteome</keyword>
<feature type="transmembrane region" description="Helical" evidence="1">
    <location>
        <begin position="30"/>
        <end position="49"/>
    </location>
</feature>
<gene>
    <name evidence="2" type="ORF">GSPATT00027811001</name>
</gene>
<name>A0BE13_PARTE</name>
<dbReference type="Proteomes" id="UP000000600">
    <property type="component" value="Unassembled WGS sequence"/>
</dbReference>
<organism evidence="2 3">
    <name type="scientific">Paramecium tetraurelia</name>
    <dbReference type="NCBI Taxonomy" id="5888"/>
    <lineage>
        <taxon>Eukaryota</taxon>
        <taxon>Sar</taxon>
        <taxon>Alveolata</taxon>
        <taxon>Ciliophora</taxon>
        <taxon>Intramacronucleata</taxon>
        <taxon>Oligohymenophorea</taxon>
        <taxon>Peniculida</taxon>
        <taxon>Parameciidae</taxon>
        <taxon>Paramecium</taxon>
    </lineage>
</organism>
<dbReference type="HOGENOM" id="CLU_3054473_0_0_1"/>
<sequence>MQVSIEIATWTQNNHGLFDYESSDLKVSKMMVQNSVYLILNSIIFVYVANRGCG</sequence>
<keyword evidence="1" id="KW-1133">Transmembrane helix</keyword>
<dbReference type="GeneID" id="5009962"/>
<dbReference type="RefSeq" id="XP_001424178.1">
    <property type="nucleotide sequence ID" value="XM_001424141.1"/>
</dbReference>
<accession>A0BE13</accession>
<keyword evidence="1" id="KW-0472">Membrane</keyword>
<keyword evidence="1" id="KW-0812">Transmembrane</keyword>
<evidence type="ECO:0000313" key="2">
    <source>
        <dbReference type="EMBL" id="CAK56780.1"/>
    </source>
</evidence>
<dbReference type="AlphaFoldDB" id="A0BE13"/>